<evidence type="ECO:0000313" key="3">
    <source>
        <dbReference type="Proteomes" id="UP001500618"/>
    </source>
</evidence>
<dbReference type="Proteomes" id="UP001500618">
    <property type="component" value="Unassembled WGS sequence"/>
</dbReference>
<feature type="domain" description="GP-PDE" evidence="1">
    <location>
        <begin position="13"/>
        <end position="250"/>
    </location>
</feature>
<dbReference type="PANTHER" id="PTHR43805">
    <property type="entry name" value="GLYCEROPHOSPHORYL DIESTER PHOSPHODIESTERASE"/>
    <property type="match status" value="1"/>
</dbReference>
<evidence type="ECO:0000313" key="2">
    <source>
        <dbReference type="EMBL" id="GAA1694468.1"/>
    </source>
</evidence>
<proteinExistence type="predicted"/>
<comment type="caution">
    <text evidence="2">The sequence shown here is derived from an EMBL/GenBank/DDBJ whole genome shotgun (WGS) entry which is preliminary data.</text>
</comment>
<dbReference type="RefSeq" id="WP_344312872.1">
    <property type="nucleotide sequence ID" value="NZ_BAAANY010000020.1"/>
</dbReference>
<dbReference type="InterPro" id="IPR030395">
    <property type="entry name" value="GP_PDE_dom"/>
</dbReference>
<dbReference type="Pfam" id="PF03009">
    <property type="entry name" value="GDPD"/>
    <property type="match status" value="1"/>
</dbReference>
<protein>
    <submittedName>
        <fullName evidence="2">Glycerophosphodiester phosphodiesterase</fullName>
    </submittedName>
</protein>
<dbReference type="InterPro" id="IPR017946">
    <property type="entry name" value="PLC-like_Pdiesterase_TIM-brl"/>
</dbReference>
<reference evidence="2 3" key="1">
    <citation type="journal article" date="2019" name="Int. J. Syst. Evol. Microbiol.">
        <title>The Global Catalogue of Microorganisms (GCM) 10K type strain sequencing project: providing services to taxonomists for standard genome sequencing and annotation.</title>
        <authorList>
            <consortium name="The Broad Institute Genomics Platform"/>
            <consortium name="The Broad Institute Genome Sequencing Center for Infectious Disease"/>
            <person name="Wu L."/>
            <person name="Ma J."/>
        </authorList>
    </citation>
    <scope>NUCLEOTIDE SEQUENCE [LARGE SCALE GENOMIC DNA]</scope>
    <source>
        <strain evidence="2 3">JCM 14718</strain>
    </source>
</reference>
<dbReference type="CDD" id="cd08561">
    <property type="entry name" value="GDPD_cytoplasmic_ScUgpQ2_like"/>
    <property type="match status" value="1"/>
</dbReference>
<sequence>MAHRFPYLDHPLPLAFAHRGGALAGRENTAAAFERAVGLGYRYVETDVHLTADGVLVAFHDSTLDRVTDRTGVISELPWAQVKRARIGGAEPIPLLEDLLGAWPDLRFNIDPKADASVGPLVEAIRRTNALDRVCLGSFSGRRLGMARAALGSRLCTSTGPREVAALRFGSWLLPPPGANGRSPRVPCVQIPTAQNGIPIGDARLIRRAHALGMQVHIWTVDDPAEMRRLLDLGVDGIMTDDLETLRSVYQERGLWPS</sequence>
<dbReference type="PANTHER" id="PTHR43805:SF1">
    <property type="entry name" value="GP-PDE DOMAIN-CONTAINING PROTEIN"/>
    <property type="match status" value="1"/>
</dbReference>
<evidence type="ECO:0000259" key="1">
    <source>
        <dbReference type="PROSITE" id="PS51704"/>
    </source>
</evidence>
<dbReference type="EMBL" id="BAAANY010000020">
    <property type="protein sequence ID" value="GAA1694468.1"/>
    <property type="molecule type" value="Genomic_DNA"/>
</dbReference>
<name>A0ABN2HW46_9ACTN</name>
<organism evidence="2 3">
    <name type="scientific">Fodinicola feengrottensis</name>
    <dbReference type="NCBI Taxonomy" id="435914"/>
    <lineage>
        <taxon>Bacteria</taxon>
        <taxon>Bacillati</taxon>
        <taxon>Actinomycetota</taxon>
        <taxon>Actinomycetes</taxon>
        <taxon>Mycobacteriales</taxon>
        <taxon>Fodinicola</taxon>
    </lineage>
</organism>
<dbReference type="PROSITE" id="PS51704">
    <property type="entry name" value="GP_PDE"/>
    <property type="match status" value="1"/>
</dbReference>
<gene>
    <name evidence="2" type="ORF">GCM10009765_49670</name>
</gene>
<dbReference type="SUPFAM" id="SSF51695">
    <property type="entry name" value="PLC-like phosphodiesterases"/>
    <property type="match status" value="1"/>
</dbReference>
<dbReference type="Gene3D" id="3.20.20.190">
    <property type="entry name" value="Phosphatidylinositol (PI) phosphodiesterase"/>
    <property type="match status" value="1"/>
</dbReference>
<keyword evidence="3" id="KW-1185">Reference proteome</keyword>
<accession>A0ABN2HW46</accession>